<dbReference type="CDD" id="cd15491">
    <property type="entry name" value="selB_III"/>
    <property type="match status" value="1"/>
</dbReference>
<protein>
    <recommendedName>
        <fullName evidence="2">Selenocysteine-specific elongation factor</fullName>
    </recommendedName>
    <alternativeName>
        <fullName evidence="8">SelB translation factor</fullName>
    </alternativeName>
</protein>
<dbReference type="SUPFAM" id="SSF52540">
    <property type="entry name" value="P-loop containing nucleoside triphosphate hydrolases"/>
    <property type="match status" value="1"/>
</dbReference>
<keyword evidence="6" id="KW-0342">GTP-binding</keyword>
<dbReference type="CDD" id="cd03696">
    <property type="entry name" value="SelB_II"/>
    <property type="match status" value="1"/>
</dbReference>
<dbReference type="InterPro" id="IPR004161">
    <property type="entry name" value="EFTu-like_2"/>
</dbReference>
<dbReference type="Pfam" id="PF09107">
    <property type="entry name" value="WHD_3rd_SelB"/>
    <property type="match status" value="1"/>
</dbReference>
<dbReference type="InterPro" id="IPR057335">
    <property type="entry name" value="Beta-barrel_SelB"/>
</dbReference>
<dbReference type="Gene3D" id="1.10.10.10">
    <property type="entry name" value="Winged helix-like DNA-binding domain superfamily/Winged helix DNA-binding domain"/>
    <property type="match status" value="1"/>
</dbReference>
<dbReference type="GO" id="GO:0003723">
    <property type="term" value="F:RNA binding"/>
    <property type="evidence" value="ECO:0007669"/>
    <property type="project" value="InterPro"/>
</dbReference>
<dbReference type="GO" id="GO:0001514">
    <property type="term" value="P:selenocysteine incorporation"/>
    <property type="evidence" value="ECO:0007669"/>
    <property type="project" value="InterPro"/>
</dbReference>
<dbReference type="SUPFAM" id="SSF46785">
    <property type="entry name" value="Winged helix' DNA-binding domain"/>
    <property type="match status" value="2"/>
</dbReference>
<comment type="subcellular location">
    <subcellularLocation>
        <location evidence="1">Cytoplasm</location>
    </subcellularLocation>
</comment>
<comment type="function">
    <text evidence="7">Translation factor necessary for the incorporation of selenocysteine into proteins. It probably replaces EF-Tu for the insertion of selenocysteine directed by the UGA codon. SelB binds GTP and GDP.</text>
</comment>
<gene>
    <name evidence="10" type="primary">selB</name>
    <name evidence="10" type="ORF">MM817_01017</name>
</gene>
<dbReference type="InterPro" id="IPR004535">
    <property type="entry name" value="Transl_elong_SelB"/>
</dbReference>
<dbReference type="NCBIfam" id="TIGR00475">
    <property type="entry name" value="selB"/>
    <property type="match status" value="1"/>
</dbReference>
<dbReference type="InterPro" id="IPR009001">
    <property type="entry name" value="Transl_elong_EF1A/Init_IF2_C"/>
</dbReference>
<dbReference type="RefSeq" id="WP_241712358.1">
    <property type="nucleotide sequence ID" value="NZ_JALBUF010000002.1"/>
</dbReference>
<dbReference type="GO" id="GO:0005737">
    <property type="term" value="C:cytoplasm"/>
    <property type="evidence" value="ECO:0007669"/>
    <property type="project" value="UniProtKB-SubCell"/>
</dbReference>
<feature type="domain" description="Tr-type G" evidence="9">
    <location>
        <begin position="3"/>
        <end position="176"/>
    </location>
</feature>
<evidence type="ECO:0000256" key="6">
    <source>
        <dbReference type="ARBA" id="ARBA00023134"/>
    </source>
</evidence>
<organism evidence="10 11">
    <name type="scientific">Sulfoacidibacillus ferrooxidans</name>
    <dbReference type="NCBI Taxonomy" id="2005001"/>
    <lineage>
        <taxon>Bacteria</taxon>
        <taxon>Bacillati</taxon>
        <taxon>Bacillota</taxon>
        <taxon>Bacilli</taxon>
        <taxon>Bacillales</taxon>
        <taxon>Alicyclobacillaceae</taxon>
        <taxon>Sulfoacidibacillus</taxon>
    </lineage>
</organism>
<evidence type="ECO:0000256" key="7">
    <source>
        <dbReference type="ARBA" id="ARBA00025526"/>
    </source>
</evidence>
<dbReference type="InterPro" id="IPR036390">
    <property type="entry name" value="WH_DNA-bd_sf"/>
</dbReference>
<keyword evidence="4" id="KW-0547">Nucleotide-binding</keyword>
<accession>A0A9X1V7L7</accession>
<dbReference type="InterPro" id="IPR000795">
    <property type="entry name" value="T_Tr_GTP-bd_dom"/>
</dbReference>
<dbReference type="Pfam" id="PF03144">
    <property type="entry name" value="GTP_EFTU_D2"/>
    <property type="match status" value="1"/>
</dbReference>
<dbReference type="Gene3D" id="1.10.10.2770">
    <property type="match status" value="1"/>
</dbReference>
<dbReference type="Gene3D" id="2.40.30.10">
    <property type="entry name" value="Translation factors"/>
    <property type="match status" value="1"/>
</dbReference>
<evidence type="ECO:0000256" key="3">
    <source>
        <dbReference type="ARBA" id="ARBA00022490"/>
    </source>
</evidence>
<dbReference type="PANTHER" id="PTHR43721:SF11">
    <property type="entry name" value="SELENOCYSTEINE-SPECIFIC ELONGATION FACTOR"/>
    <property type="match status" value="1"/>
</dbReference>
<keyword evidence="3" id="KW-0963">Cytoplasm</keyword>
<evidence type="ECO:0000256" key="8">
    <source>
        <dbReference type="ARBA" id="ARBA00031615"/>
    </source>
</evidence>
<dbReference type="GO" id="GO:0005525">
    <property type="term" value="F:GTP binding"/>
    <property type="evidence" value="ECO:0007669"/>
    <property type="project" value="UniProtKB-KW"/>
</dbReference>
<evidence type="ECO:0000256" key="4">
    <source>
        <dbReference type="ARBA" id="ARBA00022741"/>
    </source>
</evidence>
<name>A0A9X1V7L7_9BACL</name>
<dbReference type="PANTHER" id="PTHR43721">
    <property type="entry name" value="ELONGATION FACTOR TU-RELATED"/>
    <property type="match status" value="1"/>
</dbReference>
<dbReference type="PROSITE" id="PS51722">
    <property type="entry name" value="G_TR_2"/>
    <property type="match status" value="1"/>
</dbReference>
<dbReference type="InterPro" id="IPR005225">
    <property type="entry name" value="Small_GTP-bd"/>
</dbReference>
<dbReference type="GO" id="GO:0003746">
    <property type="term" value="F:translation elongation factor activity"/>
    <property type="evidence" value="ECO:0007669"/>
    <property type="project" value="UniProtKB-KW"/>
</dbReference>
<dbReference type="EMBL" id="JALBUF010000002">
    <property type="protein sequence ID" value="MCI0182748.1"/>
    <property type="molecule type" value="Genomic_DNA"/>
</dbReference>
<dbReference type="Proteomes" id="UP001139263">
    <property type="component" value="Unassembled WGS sequence"/>
</dbReference>
<dbReference type="SUPFAM" id="SSF50447">
    <property type="entry name" value="Translation proteins"/>
    <property type="match status" value="1"/>
</dbReference>
<keyword evidence="5" id="KW-0648">Protein biosynthesis</keyword>
<dbReference type="InterPro" id="IPR036388">
    <property type="entry name" value="WH-like_DNA-bd_sf"/>
</dbReference>
<dbReference type="InterPro" id="IPR027417">
    <property type="entry name" value="P-loop_NTPase"/>
</dbReference>
<dbReference type="SUPFAM" id="SSF50465">
    <property type="entry name" value="EF-Tu/eEF-1alpha/eIF2-gamma C-terminal domain"/>
    <property type="match status" value="1"/>
</dbReference>
<dbReference type="Pfam" id="PF00009">
    <property type="entry name" value="GTP_EFTU"/>
    <property type="match status" value="1"/>
</dbReference>
<dbReference type="AlphaFoldDB" id="A0A9X1V7L7"/>
<evidence type="ECO:0000259" key="9">
    <source>
        <dbReference type="PROSITE" id="PS51722"/>
    </source>
</evidence>
<dbReference type="InterPro" id="IPR050055">
    <property type="entry name" value="EF-Tu_GTPase"/>
</dbReference>
<dbReference type="InterPro" id="IPR015191">
    <property type="entry name" value="SelB_WHD4"/>
</dbReference>
<evidence type="ECO:0000313" key="10">
    <source>
        <dbReference type="EMBL" id="MCI0182748.1"/>
    </source>
</evidence>
<sequence>MRVDFVIVGTAGHIDHGKTALVKALTGMDTDRTREEKERGISIELGFAPLLLPNGQLVGMVDVPGHERFIRNMLAGAGGMDLILLVVDAREGMMPQTREHVDILQMLELHVGIVVITKVDLVDDEWLELMHEEIRSQLVGTFFEHSPMVDVSSLTLYGIDTLRTMIADAITHVETKSITGNLRMPIDRVFTVSGFGQVVTGTIWRGQIHVGDTLELMPANEQVRVRSIQVHGEQVQQAMAGQRAAVAFTSVRNELKRGMMLATLHTLSTSRLIDVRVQVLRNSPFSIKHRMRIRFYHGTSEVIGRILLLREQEIQAGEEGLAQLMLEQPVVVETRDHFIIRSFSPMYTLGGGSVVDAHPSRLHRRHSDAVFEQLSRREGGSINERVLDAMSETPGVLLANLASAVSATIEEIVAVRDELVLAGDVVHYSGDLYFPTLLIARWSREFMVAVDLYYEKNTYDLWMPKSVAYQLLKGMGVPAKMVEVLLAAWTDQGLLEQDAERVQKRGRHIVLTAEEQQLQSAIVEELVNHPFSPPTVQELEKMYKGKEKMVRQVLHALVQADVIIFVSQDLFLGRSVLQDAEGVVQRFFEEKGPFTVADVRDQLGASRKYTVAVLEYFDRQKKTRRNGDVRVFLGRS</sequence>
<dbReference type="NCBIfam" id="TIGR00231">
    <property type="entry name" value="small_GTP"/>
    <property type="match status" value="1"/>
</dbReference>
<evidence type="ECO:0000256" key="2">
    <source>
        <dbReference type="ARBA" id="ARBA00015953"/>
    </source>
</evidence>
<comment type="caution">
    <text evidence="10">The sequence shown here is derived from an EMBL/GenBank/DDBJ whole genome shotgun (WGS) entry which is preliminary data.</text>
</comment>
<dbReference type="Pfam" id="PF25461">
    <property type="entry name" value="Beta-barrel_SelB"/>
    <property type="match status" value="1"/>
</dbReference>
<dbReference type="GO" id="GO:0003924">
    <property type="term" value="F:GTPase activity"/>
    <property type="evidence" value="ECO:0007669"/>
    <property type="project" value="InterPro"/>
</dbReference>
<dbReference type="InterPro" id="IPR009000">
    <property type="entry name" value="Transl_B-barrel_sf"/>
</dbReference>
<dbReference type="Gene3D" id="3.40.50.300">
    <property type="entry name" value="P-loop containing nucleotide triphosphate hydrolases"/>
    <property type="match status" value="1"/>
</dbReference>
<evidence type="ECO:0000313" key="11">
    <source>
        <dbReference type="Proteomes" id="UP001139263"/>
    </source>
</evidence>
<keyword evidence="11" id="KW-1185">Reference proteome</keyword>
<keyword evidence="10" id="KW-0251">Elongation factor</keyword>
<evidence type="ECO:0000256" key="1">
    <source>
        <dbReference type="ARBA" id="ARBA00004496"/>
    </source>
</evidence>
<reference evidence="10" key="1">
    <citation type="submission" date="2022-03" db="EMBL/GenBank/DDBJ databases">
        <title>Draft Genome Sequence of Firmicute Strain S0AB, a Heterotrophic Iron/Sulfur-Oxidizing Extreme Acidophile.</title>
        <authorList>
            <person name="Vergara E."/>
            <person name="Pakostova E."/>
            <person name="Johnson D.B."/>
            <person name="Holmes D.S."/>
        </authorList>
    </citation>
    <scope>NUCLEOTIDE SEQUENCE</scope>
    <source>
        <strain evidence="10">S0AB</strain>
    </source>
</reference>
<dbReference type="PRINTS" id="PR00315">
    <property type="entry name" value="ELONGATNFCT"/>
</dbReference>
<proteinExistence type="predicted"/>
<dbReference type="CDD" id="cd04171">
    <property type="entry name" value="SelB"/>
    <property type="match status" value="1"/>
</dbReference>
<evidence type="ECO:0000256" key="5">
    <source>
        <dbReference type="ARBA" id="ARBA00022917"/>
    </source>
</evidence>